<dbReference type="InterPro" id="IPR022657">
    <property type="entry name" value="De-COase2_CS"/>
</dbReference>
<dbReference type="EMBL" id="JAOAOG010000327">
    <property type="protein sequence ID" value="KAJ6228452.1"/>
    <property type="molecule type" value="Genomic_DNA"/>
</dbReference>
<dbReference type="SUPFAM" id="SSF51419">
    <property type="entry name" value="PLP-binding barrel"/>
    <property type="match status" value="1"/>
</dbReference>
<dbReference type="PROSITE" id="PS00879">
    <property type="entry name" value="ODR_DC_2_2"/>
    <property type="match status" value="1"/>
</dbReference>
<evidence type="ECO:0000313" key="6">
    <source>
        <dbReference type="Proteomes" id="UP001150062"/>
    </source>
</evidence>
<feature type="domain" description="Orn/DAP/Arg decarboxylase 2 N-terminal" evidence="4">
    <location>
        <begin position="97"/>
        <end position="346"/>
    </location>
</feature>
<proteinExistence type="predicted"/>
<evidence type="ECO:0000256" key="3">
    <source>
        <dbReference type="SAM" id="Phobius"/>
    </source>
</evidence>
<reference evidence="5" key="1">
    <citation type="submission" date="2022-08" db="EMBL/GenBank/DDBJ databases">
        <title>Novel sulfate-reducing endosymbionts in the free-living metamonad Anaeramoeba.</title>
        <authorList>
            <person name="Jerlstrom-Hultqvist J."/>
            <person name="Cepicka I."/>
            <person name="Gallot-Lavallee L."/>
            <person name="Salas-Leiva D."/>
            <person name="Curtis B.A."/>
            <person name="Zahonova K."/>
            <person name="Pipaliya S."/>
            <person name="Dacks J."/>
            <person name="Roger A.J."/>
        </authorList>
    </citation>
    <scope>NUCLEOTIDE SEQUENCE</scope>
    <source>
        <strain evidence="5">Schooner1</strain>
    </source>
</reference>
<gene>
    <name evidence="5" type="ORF">M0813_08803</name>
</gene>
<evidence type="ECO:0000259" key="4">
    <source>
        <dbReference type="Pfam" id="PF02784"/>
    </source>
</evidence>
<keyword evidence="3" id="KW-1133">Transmembrane helix</keyword>
<feature type="transmembrane region" description="Helical" evidence="3">
    <location>
        <begin position="17"/>
        <end position="36"/>
    </location>
</feature>
<comment type="cofactor">
    <cofactor evidence="1">
        <name>pyridoxal 5'-phosphate</name>
        <dbReference type="ChEBI" id="CHEBI:597326"/>
    </cofactor>
</comment>
<dbReference type="Gene3D" id="3.20.20.10">
    <property type="entry name" value="Alanine racemase"/>
    <property type="match status" value="1"/>
</dbReference>
<keyword evidence="3" id="KW-0812">Transmembrane</keyword>
<accession>A0ABQ8X8T6</accession>
<keyword evidence="2" id="KW-0663">Pyridoxal phosphate</keyword>
<dbReference type="Proteomes" id="UP001150062">
    <property type="component" value="Unassembled WGS sequence"/>
</dbReference>
<dbReference type="SUPFAM" id="SSF50621">
    <property type="entry name" value="Alanine racemase C-terminal domain-like"/>
    <property type="match status" value="1"/>
</dbReference>
<comment type="caution">
    <text evidence="5">The sequence shown here is derived from an EMBL/GenBank/DDBJ whole genome shotgun (WGS) entry which is preliminary data.</text>
</comment>
<dbReference type="PRINTS" id="PR01182">
    <property type="entry name" value="ORNDCRBXLASE"/>
</dbReference>
<dbReference type="PRINTS" id="PR01179">
    <property type="entry name" value="ODADCRBXLASE"/>
</dbReference>
<dbReference type="InterPro" id="IPR029066">
    <property type="entry name" value="PLP-binding_barrel"/>
</dbReference>
<evidence type="ECO:0000313" key="5">
    <source>
        <dbReference type="EMBL" id="KAJ6228452.1"/>
    </source>
</evidence>
<sequence>MKDDEILHFLKANEQSLPILLFVFFILFVLPLLYFYRKTKKVTSRQSTRPKGDPQKFASDLVESSDRTEALQDLITNTKYLKEDEDLIFCMDLDFFQKNVDELKEAFPKNTLHGIAVKANPATGFLKYSQELGLGAEVASLVELKQAIRCGFSPEKIVFDSPAKTRNEIVHALKLGVTLNVDNLQELETVRDVLAELKEKSGSLVGMRINTQHGAGDIQATSTATLTSKFGVAIRRHREEIIRSFAKYEWLNGVHAHGGSQGCSLQLLVEGARILMDLVQEINQVREENGYPKLCFVDIGGGIPTDYSSVRPSNLFQRYAQMLRKEVPELFQSQHRVITEIGRALVVNAGWSIARVKYVKATGASDKNANQRYTIAITDYGADCDVRNSYMPGVWHRRVNVYRPNGQLKDTRHLQLTDIVGPLCFSGDLLVKGRRLPSITKGDLVMIHNTGGYTLAMWSRYNSRCAPMMVGYTAINKSFKWQVLKSKEKQERVLEFWD</sequence>
<dbReference type="InterPro" id="IPR000183">
    <property type="entry name" value="Orn/DAP/Arg_de-COase"/>
</dbReference>
<dbReference type="PANTHER" id="PTHR43727:SF3">
    <property type="entry name" value="GROUP IV DECARBOXYLASE"/>
    <property type="match status" value="1"/>
</dbReference>
<evidence type="ECO:0000256" key="2">
    <source>
        <dbReference type="ARBA" id="ARBA00022898"/>
    </source>
</evidence>
<keyword evidence="6" id="KW-1185">Reference proteome</keyword>
<dbReference type="Gene3D" id="2.40.37.10">
    <property type="entry name" value="Lyase, Ornithine Decarboxylase, Chain A, domain 1"/>
    <property type="match status" value="1"/>
</dbReference>
<dbReference type="InterPro" id="IPR022644">
    <property type="entry name" value="De-COase2_N"/>
</dbReference>
<protein>
    <submittedName>
        <fullName evidence="5">Decarboxylase-related</fullName>
    </submittedName>
</protein>
<evidence type="ECO:0000256" key="1">
    <source>
        <dbReference type="ARBA" id="ARBA00001933"/>
    </source>
</evidence>
<dbReference type="InterPro" id="IPR002433">
    <property type="entry name" value="Orn_de-COase"/>
</dbReference>
<keyword evidence="3" id="KW-0472">Membrane</keyword>
<name>A0ABQ8X8T6_9EUKA</name>
<organism evidence="5 6">
    <name type="scientific">Anaeramoeba flamelloides</name>
    <dbReference type="NCBI Taxonomy" id="1746091"/>
    <lineage>
        <taxon>Eukaryota</taxon>
        <taxon>Metamonada</taxon>
        <taxon>Anaeramoebidae</taxon>
        <taxon>Anaeramoeba</taxon>
    </lineage>
</organism>
<dbReference type="InterPro" id="IPR009006">
    <property type="entry name" value="Ala_racemase/Decarboxylase_C"/>
</dbReference>
<dbReference type="PANTHER" id="PTHR43727">
    <property type="entry name" value="DIAMINOPIMELATE DECARBOXYLASE"/>
    <property type="match status" value="1"/>
</dbReference>
<dbReference type="Pfam" id="PF02784">
    <property type="entry name" value="Orn_Arg_deC_N"/>
    <property type="match status" value="1"/>
</dbReference>